<dbReference type="GO" id="GO:0005975">
    <property type="term" value="P:carbohydrate metabolic process"/>
    <property type="evidence" value="ECO:0007669"/>
    <property type="project" value="InterPro"/>
</dbReference>
<dbReference type="Proteomes" id="UP000809789">
    <property type="component" value="Unassembled WGS sequence"/>
</dbReference>
<feature type="region of interest" description="Disordered" evidence="2">
    <location>
        <begin position="121"/>
        <end position="149"/>
    </location>
</feature>
<sequence>MVLSSEDPMAHRKECTLCGTPRDVLIRCQVDDTAKWHLICPGKCWQDVSGGVEDGDGSNKFYRYGGMWKNRHADVTAKKPKKVKERQKAKLNPTTWTDEHVKYTKNDRVEFKGQVWVCRKTHESNDKDAPDQAIALWKQDDKASTSDTG</sequence>
<organism evidence="4 5">
    <name type="scientific">Elsinoe batatas</name>
    <dbReference type="NCBI Taxonomy" id="2601811"/>
    <lineage>
        <taxon>Eukaryota</taxon>
        <taxon>Fungi</taxon>
        <taxon>Dikarya</taxon>
        <taxon>Ascomycota</taxon>
        <taxon>Pezizomycotina</taxon>
        <taxon>Dothideomycetes</taxon>
        <taxon>Dothideomycetidae</taxon>
        <taxon>Myriangiales</taxon>
        <taxon>Elsinoaceae</taxon>
        <taxon>Elsinoe</taxon>
    </lineage>
</organism>
<name>A0A8K0PFF2_9PEZI</name>
<dbReference type="GO" id="GO:0030246">
    <property type="term" value="F:carbohydrate binding"/>
    <property type="evidence" value="ECO:0007669"/>
    <property type="project" value="InterPro"/>
</dbReference>
<dbReference type="GO" id="GO:0005576">
    <property type="term" value="C:extracellular region"/>
    <property type="evidence" value="ECO:0007669"/>
    <property type="project" value="InterPro"/>
</dbReference>
<evidence type="ECO:0000313" key="4">
    <source>
        <dbReference type="EMBL" id="KAG8630240.1"/>
    </source>
</evidence>
<evidence type="ECO:0000259" key="3">
    <source>
        <dbReference type="Pfam" id="PF02839"/>
    </source>
</evidence>
<dbReference type="AlphaFoldDB" id="A0A8K0PFF2"/>
<evidence type="ECO:0000256" key="1">
    <source>
        <dbReference type="ARBA" id="ARBA00022801"/>
    </source>
</evidence>
<reference evidence="4" key="1">
    <citation type="submission" date="2021-07" db="EMBL/GenBank/DDBJ databases">
        <title>Elsinoe batatas strain:CRI-CJ2 Genome sequencing and assembly.</title>
        <authorList>
            <person name="Huang L."/>
        </authorList>
    </citation>
    <scope>NUCLEOTIDE SEQUENCE</scope>
    <source>
        <strain evidence="4">CRI-CJ2</strain>
    </source>
</reference>
<proteinExistence type="predicted"/>
<dbReference type="GO" id="GO:0004553">
    <property type="term" value="F:hydrolase activity, hydrolyzing O-glycosyl compounds"/>
    <property type="evidence" value="ECO:0007669"/>
    <property type="project" value="InterPro"/>
</dbReference>
<dbReference type="Gene3D" id="2.10.10.20">
    <property type="entry name" value="Carbohydrate-binding module superfamily 5/12"/>
    <property type="match status" value="1"/>
</dbReference>
<dbReference type="Pfam" id="PF02839">
    <property type="entry name" value="CBM_5_12"/>
    <property type="match status" value="1"/>
</dbReference>
<protein>
    <recommendedName>
        <fullName evidence="3">Chitin-binding type-3 domain-containing protein</fullName>
    </recommendedName>
</protein>
<feature type="compositionally biased region" description="Basic and acidic residues" evidence="2">
    <location>
        <begin position="138"/>
        <end position="149"/>
    </location>
</feature>
<keyword evidence="5" id="KW-1185">Reference proteome</keyword>
<feature type="domain" description="Chitin-binding type-3" evidence="3">
    <location>
        <begin position="98"/>
        <end position="138"/>
    </location>
</feature>
<keyword evidence="1" id="KW-0378">Hydrolase</keyword>
<evidence type="ECO:0000256" key="2">
    <source>
        <dbReference type="SAM" id="MobiDB-lite"/>
    </source>
</evidence>
<gene>
    <name evidence="4" type="ORF">KVT40_001859</name>
</gene>
<dbReference type="SUPFAM" id="SSF51055">
    <property type="entry name" value="Carbohydrate binding domain"/>
    <property type="match status" value="1"/>
</dbReference>
<comment type="caution">
    <text evidence="4">The sequence shown here is derived from an EMBL/GenBank/DDBJ whole genome shotgun (WGS) entry which is preliminary data.</text>
</comment>
<dbReference type="InterPro" id="IPR036573">
    <property type="entry name" value="CBM_sf_5/12"/>
</dbReference>
<dbReference type="InterPro" id="IPR003610">
    <property type="entry name" value="CBM5/12"/>
</dbReference>
<accession>A0A8K0PFF2</accession>
<dbReference type="OrthoDB" id="537467at2759"/>
<dbReference type="EMBL" id="JAESVG020000002">
    <property type="protein sequence ID" value="KAG8630240.1"/>
    <property type="molecule type" value="Genomic_DNA"/>
</dbReference>
<evidence type="ECO:0000313" key="5">
    <source>
        <dbReference type="Proteomes" id="UP000809789"/>
    </source>
</evidence>
<feature type="compositionally biased region" description="Basic and acidic residues" evidence="2">
    <location>
        <begin position="121"/>
        <end position="130"/>
    </location>
</feature>